<name>A0A1V4KNQ0_PATFA</name>
<evidence type="ECO:0000256" key="1">
    <source>
        <dbReference type="SAM" id="MobiDB-lite"/>
    </source>
</evidence>
<feature type="region of interest" description="Disordered" evidence="1">
    <location>
        <begin position="21"/>
        <end position="92"/>
    </location>
</feature>
<proteinExistence type="predicted"/>
<feature type="compositionally biased region" description="Low complexity" evidence="1">
    <location>
        <begin position="54"/>
        <end position="69"/>
    </location>
</feature>
<dbReference type="EMBL" id="LSYS01002427">
    <property type="protein sequence ID" value="OPJ86092.1"/>
    <property type="molecule type" value="Genomic_DNA"/>
</dbReference>
<protein>
    <submittedName>
        <fullName evidence="2">Uncharacterized protein</fullName>
    </submittedName>
</protein>
<dbReference type="AlphaFoldDB" id="A0A1V4KNQ0"/>
<gene>
    <name evidence="2" type="ORF">AV530_011280</name>
</gene>
<keyword evidence="3" id="KW-1185">Reference proteome</keyword>
<organism evidence="2 3">
    <name type="scientific">Patagioenas fasciata monilis</name>
    <dbReference type="NCBI Taxonomy" id="372326"/>
    <lineage>
        <taxon>Eukaryota</taxon>
        <taxon>Metazoa</taxon>
        <taxon>Chordata</taxon>
        <taxon>Craniata</taxon>
        <taxon>Vertebrata</taxon>
        <taxon>Euteleostomi</taxon>
        <taxon>Archelosauria</taxon>
        <taxon>Archosauria</taxon>
        <taxon>Dinosauria</taxon>
        <taxon>Saurischia</taxon>
        <taxon>Theropoda</taxon>
        <taxon>Coelurosauria</taxon>
        <taxon>Aves</taxon>
        <taxon>Neognathae</taxon>
        <taxon>Neoaves</taxon>
        <taxon>Columbimorphae</taxon>
        <taxon>Columbiformes</taxon>
        <taxon>Columbidae</taxon>
        <taxon>Patagioenas</taxon>
    </lineage>
</organism>
<dbReference type="Proteomes" id="UP000190648">
    <property type="component" value="Unassembled WGS sequence"/>
</dbReference>
<accession>A0A1V4KNQ0</accession>
<sequence length="92" mass="9782">MAAPRPSRTHGVVTHFLRRVRPVPVLPPPVPARRERVRGPVCEGQRGPDGPPGGRSRFSGASSSPPAGKGHSERPGAVGHLIHLQQLNQPTL</sequence>
<evidence type="ECO:0000313" key="3">
    <source>
        <dbReference type="Proteomes" id="UP000190648"/>
    </source>
</evidence>
<evidence type="ECO:0000313" key="2">
    <source>
        <dbReference type="EMBL" id="OPJ86092.1"/>
    </source>
</evidence>
<comment type="caution">
    <text evidence="2">The sequence shown here is derived from an EMBL/GenBank/DDBJ whole genome shotgun (WGS) entry which is preliminary data.</text>
</comment>
<reference evidence="2 3" key="1">
    <citation type="submission" date="2016-02" db="EMBL/GenBank/DDBJ databases">
        <title>Band-tailed pigeon sequencing and assembly.</title>
        <authorList>
            <person name="Soares A.E."/>
            <person name="Novak B.J."/>
            <person name="Rice E.S."/>
            <person name="O'Connell B."/>
            <person name="Chang D."/>
            <person name="Weber S."/>
            <person name="Shapiro B."/>
        </authorList>
    </citation>
    <scope>NUCLEOTIDE SEQUENCE [LARGE SCALE GENOMIC DNA]</scope>
    <source>
        <strain evidence="2">BTP2013</strain>
        <tissue evidence="2">Blood</tissue>
    </source>
</reference>